<comment type="caution">
    <text evidence="2">The sequence shown here is derived from an EMBL/GenBank/DDBJ whole genome shotgun (WGS) entry which is preliminary data.</text>
</comment>
<feature type="region of interest" description="Disordered" evidence="1">
    <location>
        <begin position="91"/>
        <end position="117"/>
    </location>
</feature>
<organism evidence="2 3">
    <name type="scientific">Candidatus Amunia macphersoniae</name>
    <dbReference type="NCBI Taxonomy" id="3127014"/>
    <lineage>
        <taxon>Bacteria</taxon>
        <taxon>Bacillati</taxon>
        <taxon>Candidatus Dormiibacterota</taxon>
        <taxon>Candidatus Dormibacteria</taxon>
        <taxon>Candidatus Aeolococcales</taxon>
        <taxon>Candidatus Aeolococcaceae</taxon>
        <taxon>Candidatus Amunia</taxon>
    </lineage>
</organism>
<feature type="compositionally biased region" description="Acidic residues" evidence="1">
    <location>
        <begin position="91"/>
        <end position="103"/>
    </location>
</feature>
<evidence type="ECO:0000313" key="2">
    <source>
        <dbReference type="EMBL" id="MBJ7609380.1"/>
    </source>
</evidence>
<protein>
    <submittedName>
        <fullName evidence="2">Uncharacterized protein</fullName>
    </submittedName>
</protein>
<name>A0A934NG27_9BACT</name>
<accession>A0A934NG27</accession>
<proteinExistence type="predicted"/>
<reference evidence="2 3" key="1">
    <citation type="submission" date="2020-10" db="EMBL/GenBank/DDBJ databases">
        <title>Ca. Dormibacterota MAGs.</title>
        <authorList>
            <person name="Montgomery K."/>
        </authorList>
    </citation>
    <scope>NUCLEOTIDE SEQUENCE [LARGE SCALE GENOMIC DNA]</scope>
    <source>
        <strain evidence="2">Mitchell_Peninsula_5</strain>
    </source>
</reference>
<gene>
    <name evidence="2" type="ORF">JF887_08105</name>
</gene>
<dbReference type="AlphaFoldDB" id="A0A934NG27"/>
<feature type="compositionally biased region" description="Low complexity" evidence="1">
    <location>
        <begin position="104"/>
        <end position="117"/>
    </location>
</feature>
<sequence length="117" mass="12431">MVADEQLKALPLPMDDWVELPPLPPVAALVAPPELPALAVQELLPPLPLEVHEALPSLDAEATLKAPPPLEAFSCDCSNSLCELLLLVASDEESADESPDESPEVLLLDELPLPDAD</sequence>
<dbReference type="EMBL" id="JAEKNN010000039">
    <property type="protein sequence ID" value="MBJ7609380.1"/>
    <property type="molecule type" value="Genomic_DNA"/>
</dbReference>
<evidence type="ECO:0000256" key="1">
    <source>
        <dbReference type="SAM" id="MobiDB-lite"/>
    </source>
</evidence>
<dbReference type="Proteomes" id="UP000614410">
    <property type="component" value="Unassembled WGS sequence"/>
</dbReference>
<evidence type="ECO:0000313" key="3">
    <source>
        <dbReference type="Proteomes" id="UP000614410"/>
    </source>
</evidence>